<evidence type="ECO:0000256" key="5">
    <source>
        <dbReference type="ARBA" id="ARBA00022777"/>
    </source>
</evidence>
<dbReference type="GO" id="GO:0005524">
    <property type="term" value="F:ATP binding"/>
    <property type="evidence" value="ECO:0007669"/>
    <property type="project" value="UniProtKB-KW"/>
</dbReference>
<dbReference type="InterPro" id="IPR027417">
    <property type="entry name" value="P-loop_NTPase"/>
</dbReference>
<evidence type="ECO:0000256" key="2">
    <source>
        <dbReference type="ARBA" id="ARBA00022552"/>
    </source>
</evidence>
<gene>
    <name evidence="7" type="ORF">NMSP_0226</name>
</gene>
<name>A0A2Z2HM02_9ARCH</name>
<dbReference type="PANTHER" id="PTHR12595">
    <property type="entry name" value="POS9-ACTIVATING FACTOR FAP7-RELATED"/>
    <property type="match status" value="1"/>
</dbReference>
<evidence type="ECO:0000256" key="3">
    <source>
        <dbReference type="ARBA" id="ARBA00022679"/>
    </source>
</evidence>
<keyword evidence="5 7" id="KW-0418">Kinase</keyword>
<dbReference type="EMBL" id="CP021324">
    <property type="protein sequence ID" value="ARS63856.1"/>
    <property type="molecule type" value="Genomic_DNA"/>
</dbReference>
<dbReference type="GO" id="GO:0006364">
    <property type="term" value="P:rRNA processing"/>
    <property type="evidence" value="ECO:0007669"/>
    <property type="project" value="UniProtKB-KW"/>
</dbReference>
<accession>A0A2Z2HM02</accession>
<keyword evidence="1" id="KW-0690">Ribosome biogenesis</keyword>
<proteinExistence type="predicted"/>
<dbReference type="Proteomes" id="UP000249949">
    <property type="component" value="Chromosome"/>
</dbReference>
<organism evidence="7 8">
    <name type="scientific">Candidatus Nitrosomarinus catalinensis</name>
    <dbReference type="NCBI Taxonomy" id="1898749"/>
    <lineage>
        <taxon>Archaea</taxon>
        <taxon>Nitrososphaerota</taxon>
        <taxon>Nitrososphaeria</taxon>
        <taxon>Nitrosopumilales</taxon>
        <taxon>Nitrosopumilaceae</taxon>
        <taxon>Candidatus Nitrosomarinus</taxon>
    </lineage>
</organism>
<dbReference type="SUPFAM" id="SSF52540">
    <property type="entry name" value="P-loop containing nucleoside triphosphate hydrolases"/>
    <property type="match status" value="1"/>
</dbReference>
<keyword evidence="2" id="KW-0698">rRNA processing</keyword>
<dbReference type="GeneID" id="32900727"/>
<evidence type="ECO:0000256" key="1">
    <source>
        <dbReference type="ARBA" id="ARBA00022517"/>
    </source>
</evidence>
<dbReference type="OrthoDB" id="8730at2157"/>
<dbReference type="Pfam" id="PF13238">
    <property type="entry name" value="AAA_18"/>
    <property type="match status" value="1"/>
</dbReference>
<dbReference type="KEGG" id="nct:NMSP_0226"/>
<dbReference type="PANTHER" id="PTHR12595:SF0">
    <property type="entry name" value="ADENYLATE KINASE ISOENZYME 6"/>
    <property type="match status" value="1"/>
</dbReference>
<protein>
    <submittedName>
        <fullName evidence="7">Putative kinase</fullName>
    </submittedName>
</protein>
<reference evidence="7 8" key="1">
    <citation type="journal article" date="2017" name="Environ. Microbiol.">
        <title>Genome and epigenome of a novel marine Thaumarchaeota strain suggest viral infection, phosphorothioation DNA modification and multiple restriction systems.</title>
        <authorList>
            <person name="Ahlgren N.A."/>
            <person name="Chen Y."/>
            <person name="Needham D.M."/>
            <person name="Parada A.E."/>
            <person name="Sachdeva R."/>
            <person name="Trinh V."/>
            <person name="Chen T."/>
            <person name="Fuhrman J.A."/>
        </authorList>
    </citation>
    <scope>NUCLEOTIDE SEQUENCE [LARGE SCALE GENOMIC DNA]</scope>
    <source>
        <strain evidence="7 8">SPOT01</strain>
    </source>
</reference>
<evidence type="ECO:0000256" key="4">
    <source>
        <dbReference type="ARBA" id="ARBA00022741"/>
    </source>
</evidence>
<keyword evidence="3" id="KW-0808">Transferase</keyword>
<dbReference type="GO" id="GO:0004017">
    <property type="term" value="F:AMP kinase activity"/>
    <property type="evidence" value="ECO:0007669"/>
    <property type="project" value="InterPro"/>
</dbReference>
<evidence type="ECO:0000313" key="7">
    <source>
        <dbReference type="EMBL" id="ARS63856.1"/>
    </source>
</evidence>
<keyword evidence="8" id="KW-1185">Reference proteome</keyword>
<dbReference type="AlphaFoldDB" id="A0A2Z2HM02"/>
<keyword evidence="6" id="KW-0067">ATP-binding</keyword>
<dbReference type="GO" id="GO:0016887">
    <property type="term" value="F:ATP hydrolysis activity"/>
    <property type="evidence" value="ECO:0007669"/>
    <property type="project" value="InterPro"/>
</dbReference>
<dbReference type="RefSeq" id="WP_086907074.1">
    <property type="nucleotide sequence ID" value="NZ_CP021324.1"/>
</dbReference>
<dbReference type="InterPro" id="IPR020618">
    <property type="entry name" value="Adenyl_kinase_AK6"/>
</dbReference>
<keyword evidence="4" id="KW-0547">Nucleotide-binding</keyword>
<sequence length="182" mass="20928">MSIVITGNPGVGKHTITKKISKKMNLSIIDINVIAKDSEVMEKRENTNDVDTQKLAIIVKEMKLDEKIVVGHLAPYVLEKNQVKKIIILRRNPYHLESVYKERDYSENKIKENVGSEILGIITHDTIEKFEEKAFQIDVSEKNIEQVVEKVLQIISEKGNGEQVDWLDLVTKNNDLEKFFTH</sequence>
<dbReference type="Gene3D" id="3.40.50.300">
    <property type="entry name" value="P-loop containing nucleotide triphosphate hydrolases"/>
    <property type="match status" value="1"/>
</dbReference>
<evidence type="ECO:0000256" key="6">
    <source>
        <dbReference type="ARBA" id="ARBA00022840"/>
    </source>
</evidence>
<evidence type="ECO:0000313" key="8">
    <source>
        <dbReference type="Proteomes" id="UP000249949"/>
    </source>
</evidence>